<accession>A0ABX7BPL0</accession>
<dbReference type="EMBL" id="CP067977">
    <property type="protein sequence ID" value="QQQ18798.1"/>
    <property type="molecule type" value="Genomic_DNA"/>
</dbReference>
<proteinExistence type="predicted"/>
<keyword evidence="3" id="KW-1185">Reference proteome</keyword>
<evidence type="ECO:0000313" key="3">
    <source>
        <dbReference type="Proteomes" id="UP000595448"/>
    </source>
</evidence>
<dbReference type="SUPFAM" id="SSF53474">
    <property type="entry name" value="alpha/beta-Hydrolases"/>
    <property type="match status" value="1"/>
</dbReference>
<sequence length="441" mass="47350">MRKAAAPAILTLAVLAAPAVAAQEPAPLQPIACPDSVSAGTLCLSGQDENGAWYVIAMPANWNRRLVVHAHGGPRTGTPEAADPLEDLDRFAVMVRAGYAWIGSTYRRGGYGVRMAAEDTDNSRQVFWAQFGRPERTILHGQSWGGNVAAKAAELYALDIDGQRNYDGVLMTNGLLFGGTRAYGFRADLRAVYNFYCRNHPGPDETPYPVWQGLPLDSDLSRADLRRRVEACTGIDRPAARRTSEQASRLKDILAVTGVAEAQLVAHLSWATFLFQDLVQRRLGGRNPFDNSQTVYVGSSDDAALNAGVERFRADPQAVAQLAYDADLSGLIVLPTVTMHALYDPTVAFAAETAYARTVEQAGRGHLLVQVATDEADHSRLTDAGYITSLKALEAWIDTGVAPHPHVFQPACLALNPPAGQCRFVPVPSPVSPSGDPGPPG</sequence>
<evidence type="ECO:0000256" key="1">
    <source>
        <dbReference type="SAM" id="SignalP"/>
    </source>
</evidence>
<gene>
    <name evidence="2" type="ORF">JIP62_01210</name>
</gene>
<dbReference type="InterPro" id="IPR029058">
    <property type="entry name" value="AB_hydrolase_fold"/>
</dbReference>
<dbReference type="RefSeq" id="WP_201103152.1">
    <property type="nucleotide sequence ID" value="NZ_CP067977.1"/>
</dbReference>
<feature type="signal peptide" evidence="1">
    <location>
        <begin position="1"/>
        <end position="21"/>
    </location>
</feature>
<dbReference type="Gene3D" id="3.40.50.1820">
    <property type="entry name" value="alpha/beta hydrolase"/>
    <property type="match status" value="1"/>
</dbReference>
<feature type="chain" id="PRO_5047427315" description="Alpha/beta hydrolase" evidence="1">
    <location>
        <begin position="22"/>
        <end position="441"/>
    </location>
</feature>
<dbReference type="Proteomes" id="UP000595448">
    <property type="component" value="Chromosome"/>
</dbReference>
<organism evidence="2 3">
    <name type="scientific">Brevundimonas vitisensis</name>
    <dbReference type="NCBI Taxonomy" id="2800818"/>
    <lineage>
        <taxon>Bacteria</taxon>
        <taxon>Pseudomonadati</taxon>
        <taxon>Pseudomonadota</taxon>
        <taxon>Alphaproteobacteria</taxon>
        <taxon>Caulobacterales</taxon>
        <taxon>Caulobacteraceae</taxon>
        <taxon>Brevundimonas</taxon>
    </lineage>
</organism>
<reference evidence="2 3" key="1">
    <citation type="submission" date="2021-01" db="EMBL/GenBank/DDBJ databases">
        <title>Brevundimonas vitis sp. nov., an bacterium isolated from grape (Vitis vinifera).</title>
        <authorList>
            <person name="Jiang L."/>
            <person name="Lee J."/>
        </authorList>
    </citation>
    <scope>NUCLEOTIDE SEQUENCE [LARGE SCALE GENOMIC DNA]</scope>
    <source>
        <strain evidence="2 3">GRTSA-9</strain>
    </source>
</reference>
<keyword evidence="1" id="KW-0732">Signal</keyword>
<name>A0ABX7BPL0_9CAUL</name>
<evidence type="ECO:0008006" key="4">
    <source>
        <dbReference type="Google" id="ProtNLM"/>
    </source>
</evidence>
<protein>
    <recommendedName>
        <fullName evidence="4">Alpha/beta hydrolase</fullName>
    </recommendedName>
</protein>
<evidence type="ECO:0000313" key="2">
    <source>
        <dbReference type="EMBL" id="QQQ18798.1"/>
    </source>
</evidence>